<name>A0ABD3RBM7_9STRA</name>
<comment type="caution">
    <text evidence="2">The sequence shown here is derived from an EMBL/GenBank/DDBJ whole genome shotgun (WGS) entry which is preliminary data.</text>
</comment>
<feature type="compositionally biased region" description="Basic and acidic residues" evidence="1">
    <location>
        <begin position="46"/>
        <end position="58"/>
    </location>
</feature>
<dbReference type="EMBL" id="JALLPB020000330">
    <property type="protein sequence ID" value="KAL3810429.1"/>
    <property type="molecule type" value="Genomic_DNA"/>
</dbReference>
<proteinExistence type="predicted"/>
<reference evidence="2 3" key="1">
    <citation type="submission" date="2024-10" db="EMBL/GenBank/DDBJ databases">
        <title>Updated reference genomes for cyclostephanoid diatoms.</title>
        <authorList>
            <person name="Roberts W.R."/>
            <person name="Alverson A.J."/>
        </authorList>
    </citation>
    <scope>NUCLEOTIDE SEQUENCE [LARGE SCALE GENOMIC DNA]</scope>
    <source>
        <strain evidence="2 3">AJA228-03</strain>
    </source>
</reference>
<evidence type="ECO:0000313" key="2">
    <source>
        <dbReference type="EMBL" id="KAL3810429.1"/>
    </source>
</evidence>
<dbReference type="SUPFAM" id="SSF47072">
    <property type="entry name" value="Cysteine alpha-hairpin motif"/>
    <property type="match status" value="1"/>
</dbReference>
<dbReference type="AlphaFoldDB" id="A0ABD3RBM7"/>
<feature type="compositionally biased region" description="Polar residues" evidence="1">
    <location>
        <begin position="1"/>
        <end position="17"/>
    </location>
</feature>
<gene>
    <name evidence="2" type="ORF">ACHAXA_005637</name>
</gene>
<protein>
    <submittedName>
        <fullName evidence="2">Uncharacterized protein</fullName>
    </submittedName>
</protein>
<dbReference type="Proteomes" id="UP001530377">
    <property type="component" value="Unassembled WGS sequence"/>
</dbReference>
<evidence type="ECO:0000256" key="1">
    <source>
        <dbReference type="SAM" id="MobiDB-lite"/>
    </source>
</evidence>
<keyword evidence="3" id="KW-1185">Reference proteome</keyword>
<sequence length="126" mass="13884">MGSGSSTPANDDTLSSSDNREYAGVTTKNSSEELGASSAITKVKAKPPENESGYDRAQRVCRKKKRTYDACYTAQLSSKEEDCNELFEAYRSCFLKVIAKDMEKRGVKVNESSIIGEYKEETADSN</sequence>
<evidence type="ECO:0000313" key="3">
    <source>
        <dbReference type="Proteomes" id="UP001530377"/>
    </source>
</evidence>
<feature type="region of interest" description="Disordered" evidence="1">
    <location>
        <begin position="1"/>
        <end position="59"/>
    </location>
</feature>
<dbReference type="InterPro" id="IPR009069">
    <property type="entry name" value="Cys_alpha_HP_mot_SF"/>
</dbReference>
<accession>A0ABD3RBM7</accession>
<organism evidence="2 3">
    <name type="scientific">Cyclostephanos tholiformis</name>
    <dbReference type="NCBI Taxonomy" id="382380"/>
    <lineage>
        <taxon>Eukaryota</taxon>
        <taxon>Sar</taxon>
        <taxon>Stramenopiles</taxon>
        <taxon>Ochrophyta</taxon>
        <taxon>Bacillariophyta</taxon>
        <taxon>Coscinodiscophyceae</taxon>
        <taxon>Thalassiosirophycidae</taxon>
        <taxon>Stephanodiscales</taxon>
        <taxon>Stephanodiscaceae</taxon>
        <taxon>Cyclostephanos</taxon>
    </lineage>
</organism>